<evidence type="ECO:0000313" key="1">
    <source>
        <dbReference type="EMBL" id="VYU10874.1"/>
    </source>
</evidence>
<dbReference type="AlphaFoldDB" id="A0A6N3C6B9"/>
<gene>
    <name evidence="1" type="ORF">CRLFYP8_02970</name>
</gene>
<dbReference type="RefSeq" id="WP_156635680.1">
    <property type="nucleotide sequence ID" value="NZ_CACRTL010000029.1"/>
</dbReference>
<accession>A0A6N3C6B9</accession>
<organism evidence="1">
    <name type="scientific">Thomasclavelia ramosa</name>
    <dbReference type="NCBI Taxonomy" id="1547"/>
    <lineage>
        <taxon>Bacteria</taxon>
        <taxon>Bacillati</taxon>
        <taxon>Bacillota</taxon>
        <taxon>Erysipelotrichia</taxon>
        <taxon>Erysipelotrichales</taxon>
        <taxon>Coprobacillaceae</taxon>
        <taxon>Thomasclavelia</taxon>
    </lineage>
</organism>
<sequence length="173" mass="20874">MLNKEECKRALENMHSQVDIETQWYSYDILKKLIDDHFELKEKYSKILDDVHDYRYETHCMKMTMRNLCEHFGVKSEKELQNIYLNKPYKFEELKPNMWVWDNVAKECLYVIKFFAAPFTGAKYFSYLGIYKNLEEIKKLDIKFEENRFFPVQCANLIKMGVKEDGTQKSTDD</sequence>
<dbReference type="EMBL" id="CACRTL010000029">
    <property type="protein sequence ID" value="VYU10874.1"/>
    <property type="molecule type" value="Genomic_DNA"/>
</dbReference>
<name>A0A6N3C6B9_9FIRM</name>
<protein>
    <submittedName>
        <fullName evidence="1">Uncharacterized protein</fullName>
    </submittedName>
</protein>
<proteinExistence type="predicted"/>
<reference evidence="1" key="1">
    <citation type="submission" date="2019-11" db="EMBL/GenBank/DDBJ databases">
        <authorList>
            <person name="Feng L."/>
        </authorList>
    </citation>
    <scope>NUCLEOTIDE SEQUENCE</scope>
    <source>
        <strain evidence="1">CramosumLFYP8</strain>
    </source>
</reference>